<dbReference type="Proteomes" id="UP000660668">
    <property type="component" value="Unassembled WGS sequence"/>
</dbReference>
<sequence>MAIAAGESAMEGTNGHDATIDNAYWWLTDTGPVAFEDSNFKGRCAAASVMHVSLIGEFPRISVLPPPGLDAGPVTQVDLLADSETGEVCRLSVRTEVAEPPGRATGFTWPT</sequence>
<name>A0A930YMP5_9ACTN</name>
<gene>
    <name evidence="1" type="ORF">ISU10_11255</name>
</gene>
<evidence type="ECO:0000313" key="1">
    <source>
        <dbReference type="EMBL" id="MBF4768344.1"/>
    </source>
</evidence>
<evidence type="ECO:0000313" key="2">
    <source>
        <dbReference type="Proteomes" id="UP000660668"/>
    </source>
</evidence>
<protein>
    <submittedName>
        <fullName evidence="1">Uncharacterized protein</fullName>
    </submittedName>
</protein>
<dbReference type="RefSeq" id="WP_194696499.1">
    <property type="nucleotide sequence ID" value="NZ_JADKPO010000013.1"/>
</dbReference>
<reference evidence="1" key="1">
    <citation type="submission" date="2020-11" db="EMBL/GenBank/DDBJ databases">
        <title>Nocardioides cynanchi sp. nov., isolated from soil of rhizosphere of Cynanchum wilfordii.</title>
        <authorList>
            <person name="Lee J.-S."/>
            <person name="Suh M.K."/>
            <person name="Kim J.-S."/>
        </authorList>
    </citation>
    <scope>NUCLEOTIDE SEQUENCE</scope>
    <source>
        <strain evidence="1">KCTC 19276</strain>
    </source>
</reference>
<dbReference type="AlphaFoldDB" id="A0A930YMP5"/>
<proteinExistence type="predicted"/>
<organism evidence="1 2">
    <name type="scientific">Nocardioides agariphilus</name>
    <dbReference type="NCBI Taxonomy" id="433664"/>
    <lineage>
        <taxon>Bacteria</taxon>
        <taxon>Bacillati</taxon>
        <taxon>Actinomycetota</taxon>
        <taxon>Actinomycetes</taxon>
        <taxon>Propionibacteriales</taxon>
        <taxon>Nocardioidaceae</taxon>
        <taxon>Nocardioides</taxon>
    </lineage>
</organism>
<keyword evidence="2" id="KW-1185">Reference proteome</keyword>
<accession>A0A930YMP5</accession>
<comment type="caution">
    <text evidence="1">The sequence shown here is derived from an EMBL/GenBank/DDBJ whole genome shotgun (WGS) entry which is preliminary data.</text>
</comment>
<dbReference type="EMBL" id="JADKPO010000013">
    <property type="protein sequence ID" value="MBF4768344.1"/>
    <property type="molecule type" value="Genomic_DNA"/>
</dbReference>